<evidence type="ECO:0000313" key="2">
    <source>
        <dbReference type="Proteomes" id="UP000630528"/>
    </source>
</evidence>
<evidence type="ECO:0000313" key="1">
    <source>
        <dbReference type="EMBL" id="MBK6004512.1"/>
    </source>
</evidence>
<dbReference type="EMBL" id="JAEPWM010000001">
    <property type="protein sequence ID" value="MBK6004512.1"/>
    <property type="molecule type" value="Genomic_DNA"/>
</dbReference>
<gene>
    <name evidence="1" type="ORF">JJB11_00285</name>
</gene>
<comment type="caution">
    <text evidence="1">The sequence shown here is derived from an EMBL/GenBank/DDBJ whole genome shotgun (WGS) entry which is preliminary data.</text>
</comment>
<accession>A0A934TNJ5</accession>
<sequence>MPNIPAVQAIDPEEFLIVIEDAADLSAKELAEERKAKVEELRKRSWMSETAEQLAGRIPTSVFAMGGLGSGS</sequence>
<organism evidence="1 2">
    <name type="scientific">Ramlibacter ginsenosidimutans</name>
    <dbReference type="NCBI Taxonomy" id="502333"/>
    <lineage>
        <taxon>Bacteria</taxon>
        <taxon>Pseudomonadati</taxon>
        <taxon>Pseudomonadota</taxon>
        <taxon>Betaproteobacteria</taxon>
        <taxon>Burkholderiales</taxon>
        <taxon>Comamonadaceae</taxon>
        <taxon>Ramlibacter</taxon>
    </lineage>
</organism>
<dbReference type="AlphaFoldDB" id="A0A934TNJ5"/>
<reference evidence="1" key="2">
    <citation type="submission" date="2021-01" db="EMBL/GenBank/DDBJ databases">
        <authorList>
            <person name="Kang M."/>
        </authorList>
    </citation>
    <scope>NUCLEOTIDE SEQUENCE</scope>
    <source>
        <strain evidence="1">KACC 17527</strain>
    </source>
</reference>
<dbReference type="RefSeq" id="WP_201165909.1">
    <property type="nucleotide sequence ID" value="NZ_JAEPWM010000001.1"/>
</dbReference>
<dbReference type="Proteomes" id="UP000630528">
    <property type="component" value="Unassembled WGS sequence"/>
</dbReference>
<reference evidence="1" key="1">
    <citation type="journal article" date="2012" name="J. Microbiol. Biotechnol.">
        <title>Ramlibacter ginsenosidimutans sp. nov., with ginsenoside-converting activity.</title>
        <authorList>
            <person name="Wang L."/>
            <person name="An D.S."/>
            <person name="Kim S.G."/>
            <person name="Jin F.X."/>
            <person name="Kim S.C."/>
            <person name="Lee S.T."/>
            <person name="Im W.T."/>
        </authorList>
    </citation>
    <scope>NUCLEOTIDE SEQUENCE</scope>
    <source>
        <strain evidence="1">KACC 17527</strain>
    </source>
</reference>
<name>A0A934TNJ5_9BURK</name>
<proteinExistence type="predicted"/>
<protein>
    <submittedName>
        <fullName evidence="1">Uncharacterized protein</fullName>
    </submittedName>
</protein>
<keyword evidence="2" id="KW-1185">Reference proteome</keyword>